<evidence type="ECO:0000256" key="1">
    <source>
        <dbReference type="ARBA" id="ARBA00010774"/>
    </source>
</evidence>
<gene>
    <name evidence="5" type="ORF">BSL78_02700</name>
</gene>
<dbReference type="InterPro" id="IPR036691">
    <property type="entry name" value="Endo/exonu/phosph_ase_sf"/>
</dbReference>
<dbReference type="STRING" id="307972.A0A2G8LJL3"/>
<dbReference type="OrthoDB" id="276515at2759"/>
<dbReference type="PANTHER" id="PTHR12121:SF45">
    <property type="entry name" value="NOCTURNIN"/>
    <property type="match status" value="1"/>
</dbReference>
<dbReference type="AlphaFoldDB" id="A0A2G8LJL3"/>
<reference evidence="5 6" key="1">
    <citation type="journal article" date="2017" name="PLoS Biol.">
        <title>The sea cucumber genome provides insights into morphological evolution and visceral regeneration.</title>
        <authorList>
            <person name="Zhang X."/>
            <person name="Sun L."/>
            <person name="Yuan J."/>
            <person name="Sun Y."/>
            <person name="Gao Y."/>
            <person name="Zhang L."/>
            <person name="Li S."/>
            <person name="Dai H."/>
            <person name="Hamel J.F."/>
            <person name="Liu C."/>
            <person name="Yu Y."/>
            <person name="Liu S."/>
            <person name="Lin W."/>
            <person name="Guo K."/>
            <person name="Jin S."/>
            <person name="Xu P."/>
            <person name="Storey K.B."/>
            <person name="Huan P."/>
            <person name="Zhang T."/>
            <person name="Zhou Y."/>
            <person name="Zhang J."/>
            <person name="Lin C."/>
            <person name="Li X."/>
            <person name="Xing L."/>
            <person name="Huo D."/>
            <person name="Sun M."/>
            <person name="Wang L."/>
            <person name="Mercier A."/>
            <person name="Li F."/>
            <person name="Yang H."/>
            <person name="Xiang J."/>
        </authorList>
    </citation>
    <scope>NUCLEOTIDE SEQUENCE [LARGE SCALE GENOMIC DNA]</scope>
    <source>
        <strain evidence="5">Shaxun</strain>
        <tissue evidence="5">Muscle</tissue>
    </source>
</reference>
<name>A0A2G8LJL3_STIJA</name>
<keyword evidence="2" id="KW-0378">Hydrolase</keyword>
<proteinExistence type="inferred from homology"/>
<dbReference type="Gene3D" id="3.60.10.10">
    <property type="entry name" value="Endonuclease/exonuclease/phosphatase"/>
    <property type="match status" value="1"/>
</dbReference>
<evidence type="ECO:0000313" key="6">
    <source>
        <dbReference type="Proteomes" id="UP000230750"/>
    </source>
</evidence>
<accession>A0A2G8LJL3</accession>
<dbReference type="Pfam" id="PF03372">
    <property type="entry name" value="Exo_endo_phos"/>
    <property type="match status" value="1"/>
</dbReference>
<keyword evidence="6" id="KW-1185">Reference proteome</keyword>
<feature type="domain" description="Endonuclease/exonuclease/phosphatase" evidence="4">
    <location>
        <begin position="2"/>
        <end position="237"/>
    </location>
</feature>
<protein>
    <recommendedName>
        <fullName evidence="3">Nocturnin</fullName>
    </recommendedName>
</protein>
<comment type="similarity">
    <text evidence="1">Belongs to the CCR4/nocturin family.</text>
</comment>
<dbReference type="GO" id="GO:0000175">
    <property type="term" value="F:3'-5'-RNA exonuclease activity"/>
    <property type="evidence" value="ECO:0007669"/>
    <property type="project" value="TreeGrafter"/>
</dbReference>
<evidence type="ECO:0000256" key="3">
    <source>
        <dbReference type="ARBA" id="ARBA00023807"/>
    </source>
</evidence>
<dbReference type="SUPFAM" id="SSF56219">
    <property type="entry name" value="DNase I-like"/>
    <property type="match status" value="1"/>
</dbReference>
<dbReference type="GO" id="GO:0006139">
    <property type="term" value="P:nucleobase-containing compound metabolic process"/>
    <property type="evidence" value="ECO:0007669"/>
    <property type="project" value="UniProtKB-ARBA"/>
</dbReference>
<organism evidence="5 6">
    <name type="scientific">Stichopus japonicus</name>
    <name type="common">Sea cucumber</name>
    <dbReference type="NCBI Taxonomy" id="307972"/>
    <lineage>
        <taxon>Eukaryota</taxon>
        <taxon>Metazoa</taxon>
        <taxon>Echinodermata</taxon>
        <taxon>Eleutherozoa</taxon>
        <taxon>Echinozoa</taxon>
        <taxon>Holothuroidea</taxon>
        <taxon>Aspidochirotacea</taxon>
        <taxon>Aspidochirotida</taxon>
        <taxon>Stichopodidae</taxon>
        <taxon>Apostichopus</taxon>
    </lineage>
</organism>
<evidence type="ECO:0000256" key="2">
    <source>
        <dbReference type="ARBA" id="ARBA00022801"/>
    </source>
</evidence>
<dbReference type="InterPro" id="IPR005135">
    <property type="entry name" value="Endo/exonuclease/phosphatase"/>
</dbReference>
<evidence type="ECO:0000313" key="5">
    <source>
        <dbReference type="EMBL" id="PIK60402.1"/>
    </source>
</evidence>
<evidence type="ECO:0000259" key="4">
    <source>
        <dbReference type="Pfam" id="PF03372"/>
    </source>
</evidence>
<sequence>MEEILTYNPDVVCLQEIDHFKDFFQPLMRQIGYAGSFNPKPDSPCLDCLHNVGPDGCALFYKEDRFDLLDQSLPILEADRRGSVYYTNQVAVLNKLQLRSQEAGKMRPFLVGTTHLKAKPGWESLRYKQGRNFMDIAKTMSNGCPIIVGGDFNAEPVEAVYRLFENEFVSAYKSAGGLNQEPPYTTWKIRPRGEMCHTIDYIWHSKDSIQPVTLLQFPSGDEIGENRLPSWSYPSDHFSLVCDFVIKP</sequence>
<dbReference type="PANTHER" id="PTHR12121">
    <property type="entry name" value="CARBON CATABOLITE REPRESSOR PROTEIN 4"/>
    <property type="match status" value="1"/>
</dbReference>
<dbReference type="Proteomes" id="UP000230750">
    <property type="component" value="Unassembled WGS sequence"/>
</dbReference>
<dbReference type="EMBL" id="MRZV01000058">
    <property type="protein sequence ID" value="PIK60402.1"/>
    <property type="molecule type" value="Genomic_DNA"/>
</dbReference>
<dbReference type="InterPro" id="IPR050410">
    <property type="entry name" value="CCR4/nocturin_mRNA_transcr"/>
</dbReference>
<comment type="caution">
    <text evidence="5">The sequence shown here is derived from an EMBL/GenBank/DDBJ whole genome shotgun (WGS) entry which is preliminary data.</text>
</comment>